<reference evidence="1 2" key="1">
    <citation type="submission" date="2020-07" db="EMBL/GenBank/DDBJ databases">
        <title>Halosimplex pelagicum sp. nov. and Halosimplex rubrum sp. nov., isolated from salted brown alga Laminaria, and emended description of the genus Halosimplex.</title>
        <authorList>
            <person name="Cui H."/>
        </authorList>
    </citation>
    <scope>NUCLEOTIDE SEQUENCE [LARGE SCALE GENOMIC DNA]</scope>
    <source>
        <strain evidence="1 2">R27</strain>
    </source>
</reference>
<accession>A0A7D5P360</accession>
<evidence type="ECO:0000313" key="2">
    <source>
        <dbReference type="Proteomes" id="UP000509667"/>
    </source>
</evidence>
<dbReference type="EMBL" id="CP058910">
    <property type="protein sequence ID" value="QLH76325.1"/>
    <property type="molecule type" value="Genomic_DNA"/>
</dbReference>
<protein>
    <submittedName>
        <fullName evidence="1">Uncharacterized protein</fullName>
    </submittedName>
</protein>
<dbReference type="RefSeq" id="WP_179910267.1">
    <property type="nucleotide sequence ID" value="NZ_CP058910.1"/>
</dbReference>
<dbReference type="OrthoDB" id="275633at2157"/>
<gene>
    <name evidence="1" type="ORF">HZS55_02965</name>
</gene>
<dbReference type="Proteomes" id="UP000509667">
    <property type="component" value="Chromosome"/>
</dbReference>
<proteinExistence type="predicted"/>
<name>A0A7D5P360_9EURY</name>
<dbReference type="Gene3D" id="1.10.1670.10">
    <property type="entry name" value="Helix-hairpin-Helix base-excision DNA repair enzymes (C-terminal)"/>
    <property type="match status" value="1"/>
</dbReference>
<dbReference type="KEGG" id="hrr:HZS55_02965"/>
<dbReference type="InterPro" id="IPR023170">
    <property type="entry name" value="HhH_base_excis_C"/>
</dbReference>
<sequence length="294" mass="34071">MSTPANNPEEALLSIVDDYEQSQALFEKKDPEDDVDLPLKEALHELDTAGEFADDRARCLYLTFTLTLNFSRPADRLSQRLQSLWVAEPWVFDPQTIVAEQRYHDLLDLFKGHNDFQDHPVMNEYGLMEYGKQDAAFWYTVAHTLYHEFESNPLSLIDDHDGDAHAIYQYVSNERLDEPAHEEIQTTKKFPGLGGEKIAPLWLRAIDDYIRPLDNIALLPIPVDVQVARVTNSLFGTKYTADSDEDREAIRNLYRQFCEEYNRTSTRLDKAIWLIGENWNDGGRDYLNEKRGQH</sequence>
<dbReference type="GeneID" id="56076790"/>
<organism evidence="1 2">
    <name type="scientific">Halosimplex rubrum</name>
    <dbReference type="NCBI Taxonomy" id="869889"/>
    <lineage>
        <taxon>Archaea</taxon>
        <taxon>Methanobacteriati</taxon>
        <taxon>Methanobacteriota</taxon>
        <taxon>Stenosarchaea group</taxon>
        <taxon>Halobacteria</taxon>
        <taxon>Halobacteriales</taxon>
        <taxon>Haloarculaceae</taxon>
        <taxon>Halosimplex</taxon>
    </lineage>
</organism>
<evidence type="ECO:0000313" key="1">
    <source>
        <dbReference type="EMBL" id="QLH76325.1"/>
    </source>
</evidence>
<dbReference type="AlphaFoldDB" id="A0A7D5P360"/>
<keyword evidence="2" id="KW-1185">Reference proteome</keyword>